<evidence type="ECO:0000259" key="1">
    <source>
        <dbReference type="Pfam" id="PF07238"/>
    </source>
</evidence>
<organism evidence="2 3">
    <name type="scientific">Parvibium lacunae</name>
    <dbReference type="NCBI Taxonomy" id="1888893"/>
    <lineage>
        <taxon>Bacteria</taxon>
        <taxon>Pseudomonadati</taxon>
        <taxon>Pseudomonadota</taxon>
        <taxon>Betaproteobacteria</taxon>
        <taxon>Burkholderiales</taxon>
        <taxon>Alcaligenaceae</taxon>
        <taxon>Parvibium</taxon>
    </lineage>
</organism>
<proteinExistence type="predicted"/>
<dbReference type="GO" id="GO:0035438">
    <property type="term" value="F:cyclic-di-GMP binding"/>
    <property type="evidence" value="ECO:0007669"/>
    <property type="project" value="InterPro"/>
</dbReference>
<gene>
    <name evidence="2" type="ORF">DU000_06735</name>
</gene>
<dbReference type="EMBL" id="QPGB01000002">
    <property type="protein sequence ID" value="RCS58498.1"/>
    <property type="molecule type" value="Genomic_DNA"/>
</dbReference>
<evidence type="ECO:0000313" key="3">
    <source>
        <dbReference type="Proteomes" id="UP000252357"/>
    </source>
</evidence>
<feature type="domain" description="PilZ" evidence="1">
    <location>
        <begin position="5"/>
        <end position="108"/>
    </location>
</feature>
<comment type="caution">
    <text evidence="2">The sequence shown here is derived from an EMBL/GenBank/DDBJ whole genome shotgun (WGS) entry which is preliminary data.</text>
</comment>
<dbReference type="OrthoDB" id="8776705at2"/>
<dbReference type="SUPFAM" id="SSF141371">
    <property type="entry name" value="PilZ domain-like"/>
    <property type="match status" value="1"/>
</dbReference>
<sequence>MGIENRQLPRANVVWRAAYLVAVGKYSPLKIINISEGGVGAVTESRFNLGQQMQLVLEIPHPDGSPRWIHAPIKAVVVHTILSGESYKIGVKFTEIDINHKAVIKTWVSKLNNPMV</sequence>
<dbReference type="AlphaFoldDB" id="A0A368L4I6"/>
<reference evidence="2 3" key="1">
    <citation type="journal article" date="2018" name="Int. J. Syst. Evol. Microbiol.">
        <title>Parvibium lacunae gen. nov., sp. nov., a new member of the family Alcaligenaceae isolated from a freshwater pond.</title>
        <authorList>
            <person name="Chen W.M."/>
            <person name="Xie P.B."/>
            <person name="Hsu M.Y."/>
            <person name="Sheu S.Y."/>
        </authorList>
    </citation>
    <scope>NUCLEOTIDE SEQUENCE [LARGE SCALE GENOMIC DNA]</scope>
    <source>
        <strain evidence="2 3">KMB9</strain>
    </source>
</reference>
<dbReference type="Gene3D" id="2.40.10.220">
    <property type="entry name" value="predicted glycosyltransferase like domains"/>
    <property type="match status" value="1"/>
</dbReference>
<dbReference type="RefSeq" id="WP_114402582.1">
    <property type="nucleotide sequence ID" value="NZ_QPGB01000002.1"/>
</dbReference>
<name>A0A368L4I6_9BURK</name>
<dbReference type="Proteomes" id="UP000252357">
    <property type="component" value="Unassembled WGS sequence"/>
</dbReference>
<dbReference type="Pfam" id="PF07238">
    <property type="entry name" value="PilZ"/>
    <property type="match status" value="1"/>
</dbReference>
<evidence type="ECO:0000313" key="2">
    <source>
        <dbReference type="EMBL" id="RCS58498.1"/>
    </source>
</evidence>
<keyword evidence="3" id="KW-1185">Reference proteome</keyword>
<dbReference type="InterPro" id="IPR009875">
    <property type="entry name" value="PilZ_domain"/>
</dbReference>
<protein>
    <submittedName>
        <fullName evidence="2">PilZ domain-containing protein</fullName>
    </submittedName>
</protein>
<accession>A0A368L4I6</accession>